<protein>
    <submittedName>
        <fullName evidence="1">Lysr family regulatory protein</fullName>
    </submittedName>
</protein>
<evidence type="ECO:0000313" key="2">
    <source>
        <dbReference type="Proteomes" id="UP001174694"/>
    </source>
</evidence>
<dbReference type="Proteomes" id="UP001174694">
    <property type="component" value="Unassembled WGS sequence"/>
</dbReference>
<name>A0AA38R6S6_9PEZI</name>
<comment type="caution">
    <text evidence="1">The sequence shown here is derived from an EMBL/GenBank/DDBJ whole genome shotgun (WGS) entry which is preliminary data.</text>
</comment>
<dbReference type="Gene3D" id="3.30.559.10">
    <property type="entry name" value="Chloramphenicol acetyltransferase-like domain"/>
    <property type="match status" value="2"/>
</dbReference>
<organism evidence="1 2">
    <name type="scientific">Pleurostoma richardsiae</name>
    <dbReference type="NCBI Taxonomy" id="41990"/>
    <lineage>
        <taxon>Eukaryota</taxon>
        <taxon>Fungi</taxon>
        <taxon>Dikarya</taxon>
        <taxon>Ascomycota</taxon>
        <taxon>Pezizomycotina</taxon>
        <taxon>Sordariomycetes</taxon>
        <taxon>Sordariomycetidae</taxon>
        <taxon>Calosphaeriales</taxon>
        <taxon>Pleurostomataceae</taxon>
        <taxon>Pleurostoma</taxon>
    </lineage>
</organism>
<accession>A0AA38R6S6</accession>
<reference evidence="1" key="1">
    <citation type="submission" date="2022-07" db="EMBL/GenBank/DDBJ databases">
        <title>Fungi with potential for degradation of polypropylene.</title>
        <authorList>
            <person name="Gostincar C."/>
        </authorList>
    </citation>
    <scope>NUCLEOTIDE SEQUENCE</scope>
    <source>
        <strain evidence="1">EXF-13308</strain>
    </source>
</reference>
<keyword evidence="2" id="KW-1185">Reference proteome</keyword>
<dbReference type="EMBL" id="JANBVO010000076">
    <property type="protein sequence ID" value="KAJ9130909.1"/>
    <property type="molecule type" value="Genomic_DNA"/>
</dbReference>
<dbReference type="InterPro" id="IPR023213">
    <property type="entry name" value="CAT-like_dom_sf"/>
</dbReference>
<sequence length="527" mass="59172">MDFLRAVLGLAPRRVQPAQVATDEIFPATFFDDTPLNRSVLLYLTFRFNNVLDTVSLRESLSRLLEIDGWRKLGGRFRLNPAGKLEIHIPQKFTADRPAIGYSEESFDVGINEHPLASQLPRPAKGHQYVQAGPRTFFPLAKSERMPATFLDFVYSDAPQLSIHIIKFTDTTLVSLSWCHVTTDAVGMGAILRAWSLVLAGRQDEVPPMMLLRDDPLDQLGTEQESGGRGEEELVMASKLLTLPNMIALALRFFIFDPWLYGRMEEHMVFVPRTTTQKLKTAALSTLSADMGNDIVLDSETGNPFLTSGDVITAWFAAMASSVLGLSSRRSVLIFNPFDIRGRLRKLFPGSRDKAAYVQNATLNYFILAPAKQVVPAGTDHVALGRFAATIRYALVQQTTVPQIRAMIRLYRDTIAKTGNSPMFGDSNSYAMLFSNWTRARFFEVMDFSPAVLPSRAERRNVDGDWLETTSGRPVYYHSQSLMPGPRTNRNWLCINGNVEGDYWVHGYLLPGVWMKIEDALEKFDVD</sequence>
<gene>
    <name evidence="1" type="ORF">NKR23_g11962</name>
</gene>
<evidence type="ECO:0000313" key="1">
    <source>
        <dbReference type="EMBL" id="KAJ9130909.1"/>
    </source>
</evidence>
<proteinExistence type="predicted"/>
<dbReference type="AlphaFoldDB" id="A0AA38R6S6"/>